<dbReference type="GO" id="GO:0016020">
    <property type="term" value="C:membrane"/>
    <property type="evidence" value="ECO:0007669"/>
    <property type="project" value="UniProtKB-SubCell"/>
</dbReference>
<dbReference type="Pfam" id="PF03845">
    <property type="entry name" value="Spore_permease"/>
    <property type="match status" value="1"/>
</dbReference>
<evidence type="ECO:0000256" key="1">
    <source>
        <dbReference type="ARBA" id="ARBA00004141"/>
    </source>
</evidence>
<organism evidence="9 10">
    <name type="scientific">Peribacillus simplex</name>
    <dbReference type="NCBI Taxonomy" id="1478"/>
    <lineage>
        <taxon>Bacteria</taxon>
        <taxon>Bacillati</taxon>
        <taxon>Bacillota</taxon>
        <taxon>Bacilli</taxon>
        <taxon>Bacillales</taxon>
        <taxon>Bacillaceae</taxon>
        <taxon>Peribacillus</taxon>
    </lineage>
</organism>
<evidence type="ECO:0000256" key="4">
    <source>
        <dbReference type="ARBA" id="ARBA00022544"/>
    </source>
</evidence>
<comment type="caution">
    <text evidence="9">The sequence shown here is derived from an EMBL/GenBank/DDBJ whole genome shotgun (WGS) entry which is preliminary data.</text>
</comment>
<dbReference type="RefSeq" id="WP_076367807.1">
    <property type="nucleotide sequence ID" value="NZ_FTMX01000002.1"/>
</dbReference>
<dbReference type="EMBL" id="FTMX01000002">
    <property type="protein sequence ID" value="SIR08115.1"/>
    <property type="molecule type" value="Genomic_DNA"/>
</dbReference>
<keyword evidence="7 8" id="KW-0472">Membrane</keyword>
<keyword evidence="3" id="KW-0813">Transport</keyword>
<evidence type="ECO:0000256" key="5">
    <source>
        <dbReference type="ARBA" id="ARBA00022692"/>
    </source>
</evidence>
<feature type="transmembrane region" description="Helical" evidence="8">
    <location>
        <begin position="183"/>
        <end position="207"/>
    </location>
</feature>
<feature type="transmembrane region" description="Helical" evidence="8">
    <location>
        <begin position="40"/>
        <end position="58"/>
    </location>
</feature>
<feature type="transmembrane region" description="Helical" evidence="8">
    <location>
        <begin position="270"/>
        <end position="292"/>
    </location>
</feature>
<dbReference type="InterPro" id="IPR004761">
    <property type="entry name" value="Spore_GerAB"/>
</dbReference>
<evidence type="ECO:0000313" key="10">
    <source>
        <dbReference type="Proteomes" id="UP000185829"/>
    </source>
</evidence>
<feature type="transmembrane region" description="Helical" evidence="8">
    <location>
        <begin position="304"/>
        <end position="321"/>
    </location>
</feature>
<feature type="transmembrane region" description="Helical" evidence="8">
    <location>
        <begin position="84"/>
        <end position="105"/>
    </location>
</feature>
<keyword evidence="4" id="KW-0309">Germination</keyword>
<evidence type="ECO:0000256" key="2">
    <source>
        <dbReference type="ARBA" id="ARBA00007998"/>
    </source>
</evidence>
<evidence type="ECO:0000256" key="6">
    <source>
        <dbReference type="ARBA" id="ARBA00022989"/>
    </source>
</evidence>
<sequence>MEKGKISSLQMAFMMYPTIVATAIIGVPSITAKYAKTDLWLSPIFAALIGYLTVYIAYKLHQLFPKQTVIQFTEKIIGRIPGKIFGFLLLFFYIQNTGLIVRGYAEFVVGSFLVRTPISVIMTSMVLLCAFIVRGGIEVLGRAAELFVPVFIFPLCILILLLIPDLEFKNIFPVLANGIMPPIKGSIVPGGWFSEFFLIIFLLPFLADMKNGMKSGMKSVFAVMMTLIVVNLTVLFVLGATTSSKLYPLMNVSRYISVADFFEHVESAAMAVWIVGAFVKISVFYYASALGTAQWLNLSDYRPVVWPIGILIVIFSLWSLPNSVDVSRNDINVFPLQSILMQTIIPLLLLVIAVVRKRNRKGAETSRMD</sequence>
<gene>
    <name evidence="9" type="ORF">SAMN05878482_102938</name>
</gene>
<keyword evidence="5 8" id="KW-0812">Transmembrane</keyword>
<feature type="transmembrane region" description="Helical" evidence="8">
    <location>
        <begin position="117"/>
        <end position="137"/>
    </location>
</feature>
<dbReference type="GO" id="GO:0009847">
    <property type="term" value="P:spore germination"/>
    <property type="evidence" value="ECO:0007669"/>
    <property type="project" value="InterPro"/>
</dbReference>
<evidence type="ECO:0000256" key="7">
    <source>
        <dbReference type="ARBA" id="ARBA00023136"/>
    </source>
</evidence>
<reference evidence="9 10" key="1">
    <citation type="submission" date="2017-01" db="EMBL/GenBank/DDBJ databases">
        <authorList>
            <person name="Varghese N."/>
            <person name="Submissions S."/>
        </authorList>
    </citation>
    <scope>NUCLEOTIDE SEQUENCE [LARGE SCALE GENOMIC DNA]</scope>
    <source>
        <strain evidence="9 10">RUG2-6</strain>
    </source>
</reference>
<protein>
    <submittedName>
        <fullName evidence="9">Spore germination protein KB</fullName>
    </submittedName>
</protein>
<dbReference type="Gene3D" id="1.20.1740.10">
    <property type="entry name" value="Amino acid/polyamine transporter I"/>
    <property type="match status" value="1"/>
</dbReference>
<feature type="transmembrane region" description="Helical" evidence="8">
    <location>
        <begin position="333"/>
        <end position="355"/>
    </location>
</feature>
<keyword evidence="6 8" id="KW-1133">Transmembrane helix</keyword>
<comment type="similarity">
    <text evidence="2">Belongs to the amino acid-polyamine-organocation (APC) superfamily. Spore germination protein (SGP) (TC 2.A.3.9) family.</text>
</comment>
<feature type="transmembrane region" description="Helical" evidence="8">
    <location>
        <begin position="12"/>
        <end position="34"/>
    </location>
</feature>
<comment type="subcellular location">
    <subcellularLocation>
        <location evidence="1">Membrane</location>
        <topology evidence="1">Multi-pass membrane protein</topology>
    </subcellularLocation>
</comment>
<evidence type="ECO:0000313" key="9">
    <source>
        <dbReference type="EMBL" id="SIR08115.1"/>
    </source>
</evidence>
<feature type="transmembrane region" description="Helical" evidence="8">
    <location>
        <begin position="219"/>
        <end position="240"/>
    </location>
</feature>
<dbReference type="PANTHER" id="PTHR34975:SF2">
    <property type="entry name" value="SPORE GERMINATION PROTEIN A2"/>
    <property type="match status" value="1"/>
</dbReference>
<dbReference type="PANTHER" id="PTHR34975">
    <property type="entry name" value="SPORE GERMINATION PROTEIN A2"/>
    <property type="match status" value="1"/>
</dbReference>
<evidence type="ECO:0000256" key="8">
    <source>
        <dbReference type="SAM" id="Phobius"/>
    </source>
</evidence>
<evidence type="ECO:0000256" key="3">
    <source>
        <dbReference type="ARBA" id="ARBA00022448"/>
    </source>
</evidence>
<dbReference type="NCBIfam" id="TIGR00912">
    <property type="entry name" value="2A0309"/>
    <property type="match status" value="1"/>
</dbReference>
<accession>A0A9X8WKC0</accession>
<proteinExistence type="inferred from homology"/>
<dbReference type="AlphaFoldDB" id="A0A9X8WKC0"/>
<name>A0A9X8WKC0_9BACI</name>
<dbReference type="Proteomes" id="UP000185829">
    <property type="component" value="Unassembled WGS sequence"/>
</dbReference>
<feature type="transmembrane region" description="Helical" evidence="8">
    <location>
        <begin position="144"/>
        <end position="163"/>
    </location>
</feature>